<comment type="caution">
    <text evidence="2">The sequence shown here is derived from an EMBL/GenBank/DDBJ whole genome shotgun (WGS) entry which is preliminary data.</text>
</comment>
<protein>
    <submittedName>
        <fullName evidence="2">Uncharacterized protein</fullName>
    </submittedName>
</protein>
<evidence type="ECO:0000313" key="3">
    <source>
        <dbReference type="Proteomes" id="UP000704712"/>
    </source>
</evidence>
<dbReference type="AlphaFoldDB" id="A0A8S9V675"/>
<evidence type="ECO:0000313" key="2">
    <source>
        <dbReference type="EMBL" id="KAF4148605.1"/>
    </source>
</evidence>
<evidence type="ECO:0000256" key="1">
    <source>
        <dbReference type="SAM" id="MobiDB-lite"/>
    </source>
</evidence>
<organism evidence="2 3">
    <name type="scientific">Phytophthora infestans</name>
    <name type="common">Potato late blight agent</name>
    <name type="synonym">Botrytis infestans</name>
    <dbReference type="NCBI Taxonomy" id="4787"/>
    <lineage>
        <taxon>Eukaryota</taxon>
        <taxon>Sar</taxon>
        <taxon>Stramenopiles</taxon>
        <taxon>Oomycota</taxon>
        <taxon>Peronosporomycetes</taxon>
        <taxon>Peronosporales</taxon>
        <taxon>Peronosporaceae</taxon>
        <taxon>Phytophthora</taxon>
    </lineage>
</organism>
<reference evidence="2" key="1">
    <citation type="submission" date="2020-03" db="EMBL/GenBank/DDBJ databases">
        <title>Hybrid Assembly of Korean Phytophthora infestans isolates.</title>
        <authorList>
            <person name="Prokchorchik M."/>
            <person name="Lee Y."/>
            <person name="Seo J."/>
            <person name="Cho J.-H."/>
            <person name="Park Y.-E."/>
            <person name="Jang D.-C."/>
            <person name="Im J.-S."/>
            <person name="Choi J.-G."/>
            <person name="Park H.-J."/>
            <person name="Lee G.-B."/>
            <person name="Lee Y.-G."/>
            <person name="Hong S.-Y."/>
            <person name="Cho K."/>
            <person name="Sohn K.H."/>
        </authorList>
    </citation>
    <scope>NUCLEOTIDE SEQUENCE</scope>
    <source>
        <strain evidence="2">KR_2_A2</strain>
    </source>
</reference>
<accession>A0A8S9V675</accession>
<sequence>MSQDGSSSSLCAPRLRRCSRSERSIIHRLAAIAEEHTNQSGNQPMMHRSRSEGIIRTTQGVKFEDKYRNYQTRLESLMALAADPSTSESNAKLAQKALRYRNKTLPTSS</sequence>
<name>A0A8S9V675_PHYIN</name>
<gene>
    <name evidence="2" type="ORF">GN958_ATG02202</name>
</gene>
<proteinExistence type="predicted"/>
<dbReference type="Proteomes" id="UP000704712">
    <property type="component" value="Unassembled WGS sequence"/>
</dbReference>
<feature type="region of interest" description="Disordered" evidence="1">
    <location>
        <begin position="35"/>
        <end position="56"/>
    </location>
</feature>
<dbReference type="EMBL" id="JAACNO010000256">
    <property type="protein sequence ID" value="KAF4148605.1"/>
    <property type="molecule type" value="Genomic_DNA"/>
</dbReference>